<keyword evidence="3" id="KW-1185">Reference proteome</keyword>
<dbReference type="KEGG" id="acr:Acry_2160"/>
<dbReference type="Proteomes" id="UP000000245">
    <property type="component" value="Chromosome"/>
</dbReference>
<dbReference type="PANTHER" id="PTHR39332:SF7">
    <property type="entry name" value="SRPBCC FAMILY PROTEIN"/>
    <property type="match status" value="1"/>
</dbReference>
<sequence>MKAPILRRAVLVALPLTLLAAVAPAQAKAPVLHVTKSVVIKAPAAKVWSIVHDFGKLTWVPAVKTSKADKGNHPGSVRHLDLGGPVLTEQLIRYDARHMTYTYEIQHTANNMKILPVRDYVSTISVHRLGANETRLVWSGHFRRLDLSAHPKKGEDNAAAIKAISGIYESGLANAAKLAAQ</sequence>
<dbReference type="RefSeq" id="WP_012039848.1">
    <property type="nucleotide sequence ID" value="NC_009484.1"/>
</dbReference>
<gene>
    <name evidence="2" type="ordered locus">Acry_2160</name>
</gene>
<reference evidence="2 3" key="1">
    <citation type="submission" date="2007-05" db="EMBL/GenBank/DDBJ databases">
        <title>Complete sequence of chromosome of Acidiphilium cryptum JF-5.</title>
        <authorList>
            <consortium name="US DOE Joint Genome Institute"/>
            <person name="Copeland A."/>
            <person name="Lucas S."/>
            <person name="Lapidus A."/>
            <person name="Barry K."/>
            <person name="Detter J.C."/>
            <person name="Glavina del Rio T."/>
            <person name="Hammon N."/>
            <person name="Israni S."/>
            <person name="Dalin E."/>
            <person name="Tice H."/>
            <person name="Pitluck S."/>
            <person name="Sims D."/>
            <person name="Brettin T."/>
            <person name="Bruce D."/>
            <person name="Han C."/>
            <person name="Schmutz J."/>
            <person name="Larimer F."/>
            <person name="Land M."/>
            <person name="Hauser L."/>
            <person name="Kyrpides N."/>
            <person name="Kim E."/>
            <person name="Magnuson T."/>
            <person name="Richardson P."/>
        </authorList>
    </citation>
    <scope>NUCLEOTIDE SEQUENCE [LARGE SCALE GENOMIC DNA]</scope>
    <source>
        <strain evidence="2 3">JF-5</strain>
    </source>
</reference>
<dbReference type="CDD" id="cd07821">
    <property type="entry name" value="PYR_PYL_RCAR_like"/>
    <property type="match status" value="1"/>
</dbReference>
<keyword evidence="1" id="KW-0732">Signal</keyword>
<organism evidence="2 3">
    <name type="scientific">Acidiphilium cryptum (strain JF-5)</name>
    <dbReference type="NCBI Taxonomy" id="349163"/>
    <lineage>
        <taxon>Bacteria</taxon>
        <taxon>Pseudomonadati</taxon>
        <taxon>Pseudomonadota</taxon>
        <taxon>Alphaproteobacteria</taxon>
        <taxon>Acetobacterales</taxon>
        <taxon>Acidocellaceae</taxon>
        <taxon>Acidiphilium</taxon>
    </lineage>
</organism>
<dbReference type="SUPFAM" id="SSF55961">
    <property type="entry name" value="Bet v1-like"/>
    <property type="match status" value="1"/>
</dbReference>
<evidence type="ECO:0000256" key="1">
    <source>
        <dbReference type="SAM" id="SignalP"/>
    </source>
</evidence>
<dbReference type="HOGENOM" id="CLU_106645_0_0_5"/>
<dbReference type="STRING" id="349163.Acry_2160"/>
<dbReference type="Gene3D" id="3.30.530.20">
    <property type="match status" value="1"/>
</dbReference>
<dbReference type="InterPro" id="IPR019587">
    <property type="entry name" value="Polyketide_cyclase/dehydratase"/>
</dbReference>
<dbReference type="AlphaFoldDB" id="A5G0H7"/>
<protein>
    <submittedName>
        <fullName evidence="2">Uncharacterized protein</fullName>
    </submittedName>
</protein>
<evidence type="ECO:0000313" key="2">
    <source>
        <dbReference type="EMBL" id="ABQ31359.1"/>
    </source>
</evidence>
<accession>A5G0H7</accession>
<dbReference type="InterPro" id="IPR023393">
    <property type="entry name" value="START-like_dom_sf"/>
</dbReference>
<evidence type="ECO:0000313" key="3">
    <source>
        <dbReference type="Proteomes" id="UP000000245"/>
    </source>
</evidence>
<feature type="signal peptide" evidence="1">
    <location>
        <begin position="1"/>
        <end position="27"/>
    </location>
</feature>
<feature type="chain" id="PRO_5002683152" evidence="1">
    <location>
        <begin position="28"/>
        <end position="181"/>
    </location>
</feature>
<dbReference type="EMBL" id="CP000697">
    <property type="protein sequence ID" value="ABQ31359.1"/>
    <property type="molecule type" value="Genomic_DNA"/>
</dbReference>
<dbReference type="eggNOG" id="COG3832">
    <property type="taxonomic scope" value="Bacteria"/>
</dbReference>
<proteinExistence type="predicted"/>
<name>A5G0H7_ACICJ</name>
<dbReference type="Pfam" id="PF10604">
    <property type="entry name" value="Polyketide_cyc2"/>
    <property type="match status" value="1"/>
</dbReference>
<dbReference type="PANTHER" id="PTHR39332">
    <property type="entry name" value="BLL4707 PROTEIN"/>
    <property type="match status" value="1"/>
</dbReference>